<accession>A0A067JAG3</accession>
<dbReference type="InterPro" id="IPR000626">
    <property type="entry name" value="Ubiquitin-like_dom"/>
</dbReference>
<reference evidence="2 3" key="1">
    <citation type="journal article" date="2014" name="PLoS ONE">
        <title>Global Analysis of Gene Expression Profiles in Physic Nut (Jatropha curcas L.) Seedlings Exposed to Salt Stress.</title>
        <authorList>
            <person name="Zhang L."/>
            <person name="Zhang C."/>
            <person name="Wu P."/>
            <person name="Chen Y."/>
            <person name="Li M."/>
            <person name="Jiang H."/>
            <person name="Wu G."/>
        </authorList>
    </citation>
    <scope>NUCLEOTIDE SEQUENCE [LARGE SCALE GENOMIC DNA]</scope>
    <source>
        <strain evidence="3">cv. GZQX0401</strain>
        <tissue evidence="2">Young leaves</tissue>
    </source>
</reference>
<dbReference type="Proteomes" id="UP000027138">
    <property type="component" value="Unassembled WGS sequence"/>
</dbReference>
<dbReference type="Pfam" id="PF00240">
    <property type="entry name" value="ubiquitin"/>
    <property type="match status" value="2"/>
</dbReference>
<proteinExistence type="predicted"/>
<dbReference type="SMART" id="SM00213">
    <property type="entry name" value="UBQ"/>
    <property type="match status" value="2"/>
</dbReference>
<dbReference type="CDD" id="cd17039">
    <property type="entry name" value="Ubl_ubiquitin_like"/>
    <property type="match status" value="2"/>
</dbReference>
<dbReference type="InterPro" id="IPR029071">
    <property type="entry name" value="Ubiquitin-like_domsf"/>
</dbReference>
<dbReference type="AlphaFoldDB" id="A0A067JAG3"/>
<feature type="domain" description="Ubiquitin-like" evidence="1">
    <location>
        <begin position="1"/>
        <end position="73"/>
    </location>
</feature>
<name>A0A067JAG3_JATCU</name>
<evidence type="ECO:0000313" key="2">
    <source>
        <dbReference type="EMBL" id="KDP20796.1"/>
    </source>
</evidence>
<dbReference type="PROSITE" id="PS50053">
    <property type="entry name" value="UBIQUITIN_2"/>
    <property type="match status" value="2"/>
</dbReference>
<dbReference type="Gene3D" id="3.10.20.90">
    <property type="entry name" value="Phosphatidylinositol 3-kinase Catalytic Subunit, Chain A, domain 1"/>
    <property type="match status" value="2"/>
</dbReference>
<dbReference type="InterPro" id="IPR015496">
    <property type="entry name" value="Ubiquilin"/>
</dbReference>
<dbReference type="EMBL" id="KK915662">
    <property type="protein sequence ID" value="KDP20796.1"/>
    <property type="molecule type" value="Genomic_DNA"/>
</dbReference>
<dbReference type="GO" id="GO:0006511">
    <property type="term" value="P:ubiquitin-dependent protein catabolic process"/>
    <property type="evidence" value="ECO:0007669"/>
    <property type="project" value="TreeGrafter"/>
</dbReference>
<organism evidence="2 3">
    <name type="scientific">Jatropha curcas</name>
    <name type="common">Barbados nut</name>
    <dbReference type="NCBI Taxonomy" id="180498"/>
    <lineage>
        <taxon>Eukaryota</taxon>
        <taxon>Viridiplantae</taxon>
        <taxon>Streptophyta</taxon>
        <taxon>Embryophyta</taxon>
        <taxon>Tracheophyta</taxon>
        <taxon>Spermatophyta</taxon>
        <taxon>Magnoliopsida</taxon>
        <taxon>eudicotyledons</taxon>
        <taxon>Gunneridae</taxon>
        <taxon>Pentapetalae</taxon>
        <taxon>rosids</taxon>
        <taxon>fabids</taxon>
        <taxon>Malpighiales</taxon>
        <taxon>Euphorbiaceae</taxon>
        <taxon>Crotonoideae</taxon>
        <taxon>Jatropheae</taxon>
        <taxon>Jatropha</taxon>
    </lineage>
</organism>
<dbReference type="GO" id="GO:0005829">
    <property type="term" value="C:cytosol"/>
    <property type="evidence" value="ECO:0007669"/>
    <property type="project" value="TreeGrafter"/>
</dbReference>
<dbReference type="STRING" id="180498.A0A067JAG3"/>
<evidence type="ECO:0000313" key="3">
    <source>
        <dbReference type="Proteomes" id="UP000027138"/>
    </source>
</evidence>
<dbReference type="PANTHER" id="PTHR10677:SF3">
    <property type="entry name" value="FI07626P-RELATED"/>
    <property type="match status" value="1"/>
</dbReference>
<feature type="domain" description="Ubiquitin-like" evidence="1">
    <location>
        <begin position="149"/>
        <end position="211"/>
    </location>
</feature>
<dbReference type="PANTHER" id="PTHR10677">
    <property type="entry name" value="UBIQUILIN"/>
    <property type="match status" value="1"/>
</dbReference>
<dbReference type="GO" id="GO:0031593">
    <property type="term" value="F:polyubiquitin modification-dependent protein binding"/>
    <property type="evidence" value="ECO:0007669"/>
    <property type="project" value="TreeGrafter"/>
</dbReference>
<gene>
    <name evidence="2" type="ORF">JCGZ_21267</name>
</gene>
<sequence>MYSVWICRGPYKYPVVLPVDPTIKNIKEKIRDNMHLKIPEENQQLFYNGTLLKDNEKAANYGIGSSSEIQLIVIRNVNLKYETGMFRVAIPSHELVFELRSRVASMLRTPPETVVLIHNDTELQDYRNISTIPVQDTVSAVILYRIKVMELRLRCSYHVTVHAMMTIAEVKQKLRQHGLDDTNLTLLLESGNSLDDHATLKDCGIDRAETLIYARDGGS</sequence>
<keyword evidence="3" id="KW-1185">Reference proteome</keyword>
<evidence type="ECO:0000259" key="1">
    <source>
        <dbReference type="PROSITE" id="PS50053"/>
    </source>
</evidence>
<dbReference type="OrthoDB" id="21589at2759"/>
<dbReference type="SUPFAM" id="SSF54236">
    <property type="entry name" value="Ubiquitin-like"/>
    <property type="match status" value="3"/>
</dbReference>
<protein>
    <recommendedName>
        <fullName evidence="1">Ubiquitin-like domain-containing protein</fullName>
    </recommendedName>
</protein>